<dbReference type="Proteomes" id="UP000717328">
    <property type="component" value="Unassembled WGS sequence"/>
</dbReference>
<organism evidence="2 3">
    <name type="scientific">Sphagnurus paluster</name>
    <dbReference type="NCBI Taxonomy" id="117069"/>
    <lineage>
        <taxon>Eukaryota</taxon>
        <taxon>Fungi</taxon>
        <taxon>Dikarya</taxon>
        <taxon>Basidiomycota</taxon>
        <taxon>Agaricomycotina</taxon>
        <taxon>Agaricomycetes</taxon>
        <taxon>Agaricomycetidae</taxon>
        <taxon>Agaricales</taxon>
        <taxon>Tricholomatineae</taxon>
        <taxon>Lyophyllaceae</taxon>
        <taxon>Sphagnurus</taxon>
    </lineage>
</organism>
<dbReference type="OrthoDB" id="3064537at2759"/>
<reference evidence="2" key="1">
    <citation type="submission" date="2021-02" db="EMBL/GenBank/DDBJ databases">
        <authorList>
            <person name="Nieuwenhuis M."/>
            <person name="Van De Peppel L.J.J."/>
        </authorList>
    </citation>
    <scope>NUCLEOTIDE SEQUENCE</scope>
    <source>
        <strain evidence="2">D49</strain>
    </source>
</reference>
<reference evidence="2" key="2">
    <citation type="submission" date="2021-10" db="EMBL/GenBank/DDBJ databases">
        <title>Phylogenomics reveals ancestral predisposition of the termite-cultivated fungus Termitomyces towards a domesticated lifestyle.</title>
        <authorList>
            <person name="Auxier B."/>
            <person name="Grum-Grzhimaylo A."/>
            <person name="Cardenas M.E."/>
            <person name="Lodge J.D."/>
            <person name="Laessoe T."/>
            <person name="Pedersen O."/>
            <person name="Smith M.E."/>
            <person name="Kuyper T.W."/>
            <person name="Franco-Molano E.A."/>
            <person name="Baroni T.J."/>
            <person name="Aanen D.K."/>
        </authorList>
    </citation>
    <scope>NUCLEOTIDE SEQUENCE</scope>
    <source>
        <strain evidence="2">D49</strain>
    </source>
</reference>
<accession>A0A9P7K7A7</accession>
<dbReference type="EMBL" id="JABCKI010005818">
    <property type="protein sequence ID" value="KAG5637591.1"/>
    <property type="molecule type" value="Genomic_DNA"/>
</dbReference>
<sequence length="154" mass="16780">MSSAGVVDSITENWPVPSEHSVAFQAVKCTHQIYPLPLYDVDDKHVPVGRVTSQLSGALVEVHFRLRHNYIKQGYNSFGGIIEQVVILKAGVPRVSSPYRNCNAAGPYRPKALPLPQPQPSRSEQLNTPVSSVSGQPNASVKSVSLIFQPATFM</sequence>
<evidence type="ECO:0000313" key="2">
    <source>
        <dbReference type="EMBL" id="KAG5637591.1"/>
    </source>
</evidence>
<dbReference type="AlphaFoldDB" id="A0A9P7K7A7"/>
<evidence type="ECO:0000256" key="1">
    <source>
        <dbReference type="SAM" id="MobiDB-lite"/>
    </source>
</evidence>
<feature type="region of interest" description="Disordered" evidence="1">
    <location>
        <begin position="108"/>
        <end position="137"/>
    </location>
</feature>
<gene>
    <name evidence="2" type="ORF">H0H81_004042</name>
</gene>
<evidence type="ECO:0000313" key="3">
    <source>
        <dbReference type="Proteomes" id="UP000717328"/>
    </source>
</evidence>
<comment type="caution">
    <text evidence="2">The sequence shown here is derived from an EMBL/GenBank/DDBJ whole genome shotgun (WGS) entry which is preliminary data.</text>
</comment>
<protein>
    <submittedName>
        <fullName evidence="2">Uncharacterized protein</fullName>
    </submittedName>
</protein>
<name>A0A9P7K7A7_9AGAR</name>
<proteinExistence type="predicted"/>
<keyword evidence="3" id="KW-1185">Reference proteome</keyword>
<feature type="compositionally biased region" description="Polar residues" evidence="1">
    <location>
        <begin position="120"/>
        <end position="137"/>
    </location>
</feature>